<gene>
    <name evidence="5 8" type="primary">prmC</name>
    <name evidence="8" type="ORF">CFR75_03335</name>
</gene>
<evidence type="ECO:0000256" key="2">
    <source>
        <dbReference type="ARBA" id="ARBA00022679"/>
    </source>
</evidence>
<dbReference type="InterPro" id="IPR002052">
    <property type="entry name" value="DNA_methylase_N6_adenine_CS"/>
</dbReference>
<keyword evidence="9" id="KW-1185">Reference proteome</keyword>
<dbReference type="NCBIfam" id="TIGR03534">
    <property type="entry name" value="RF_mod_PrmC"/>
    <property type="match status" value="1"/>
</dbReference>
<evidence type="ECO:0000256" key="3">
    <source>
        <dbReference type="ARBA" id="ARBA00022691"/>
    </source>
</evidence>
<dbReference type="InterPro" id="IPR019874">
    <property type="entry name" value="RF_methyltr_PrmC"/>
</dbReference>
<feature type="domain" description="Release factor glutamine methyltransferase N-terminal" evidence="7">
    <location>
        <begin position="14"/>
        <end position="82"/>
    </location>
</feature>
<feature type="binding site" evidence="5">
    <location>
        <position position="151"/>
    </location>
    <ligand>
        <name>S-adenosyl-L-methionine</name>
        <dbReference type="ChEBI" id="CHEBI:59789"/>
    </ligand>
</feature>
<evidence type="ECO:0000313" key="9">
    <source>
        <dbReference type="Proteomes" id="UP000248257"/>
    </source>
</evidence>
<evidence type="ECO:0000256" key="5">
    <source>
        <dbReference type="HAMAP-Rule" id="MF_02126"/>
    </source>
</evidence>
<dbReference type="PANTHER" id="PTHR18895">
    <property type="entry name" value="HEMK METHYLTRANSFERASE"/>
    <property type="match status" value="1"/>
</dbReference>
<dbReference type="HAMAP" id="MF_02126">
    <property type="entry name" value="RF_methyltr_PrmC"/>
    <property type="match status" value="1"/>
</dbReference>
<protein>
    <recommendedName>
        <fullName evidence="5">Release factor glutamine methyltransferase</fullName>
        <shortName evidence="5">RF MTase</shortName>
        <ecNumber evidence="5">2.1.1.297</ecNumber>
    </recommendedName>
    <alternativeName>
        <fullName evidence="5">N5-glutamine methyltransferase PrmC</fullName>
    </alternativeName>
    <alternativeName>
        <fullName evidence="5">Protein-(glutamine-N5) MTase PrmC</fullName>
    </alternativeName>
    <alternativeName>
        <fullName evidence="5">Protein-glutamine N-methyltransferase PrmC</fullName>
    </alternativeName>
</protein>
<dbReference type="GO" id="GO:0032259">
    <property type="term" value="P:methylation"/>
    <property type="evidence" value="ECO:0007669"/>
    <property type="project" value="UniProtKB-KW"/>
</dbReference>
<dbReference type="NCBIfam" id="TIGR00536">
    <property type="entry name" value="hemK_fam"/>
    <property type="match status" value="1"/>
</dbReference>
<dbReference type="RefSeq" id="WP_061271724.1">
    <property type="nucleotide sequence ID" value="NZ_CBCRXN010000001.1"/>
</dbReference>
<reference evidence="8 9" key="1">
    <citation type="submission" date="2017-07" db="EMBL/GenBank/DDBJ databases">
        <title>A draft genome sequence of Komagataeibacter xylinus LMG 1515.</title>
        <authorList>
            <person name="Skraban J."/>
            <person name="Cleenwerck I."/>
            <person name="Vandamme P."/>
            <person name="Trcek J."/>
        </authorList>
    </citation>
    <scope>NUCLEOTIDE SEQUENCE [LARGE SCALE GENOMIC DNA]</scope>
    <source>
        <strain evidence="8 9">LMG 1515</strain>
    </source>
</reference>
<dbReference type="AlphaFoldDB" id="A0A318PLY2"/>
<dbReference type="InterPro" id="IPR040758">
    <property type="entry name" value="PrmC_N"/>
</dbReference>
<comment type="similarity">
    <text evidence="5">Belongs to the protein N5-glutamine methyltransferase family. PrmC subfamily.</text>
</comment>
<dbReference type="GO" id="GO:0003676">
    <property type="term" value="F:nucleic acid binding"/>
    <property type="evidence" value="ECO:0007669"/>
    <property type="project" value="InterPro"/>
</dbReference>
<comment type="caution">
    <text evidence="8">The sequence shown here is derived from an EMBL/GenBank/DDBJ whole genome shotgun (WGS) entry which is preliminary data.</text>
</comment>
<dbReference type="Gene3D" id="3.40.50.150">
    <property type="entry name" value="Vaccinia Virus protein VP39"/>
    <property type="match status" value="1"/>
</dbReference>
<dbReference type="Pfam" id="PF05175">
    <property type="entry name" value="MTS"/>
    <property type="match status" value="1"/>
</dbReference>
<dbReference type="EC" id="2.1.1.297" evidence="5"/>
<proteinExistence type="inferred from homology"/>
<dbReference type="Pfam" id="PF17827">
    <property type="entry name" value="PrmC_N"/>
    <property type="match status" value="1"/>
</dbReference>
<dbReference type="InterPro" id="IPR050320">
    <property type="entry name" value="N5-glutamine_MTase"/>
</dbReference>
<feature type="domain" description="Methyltransferase small" evidence="6">
    <location>
        <begin position="110"/>
        <end position="203"/>
    </location>
</feature>
<feature type="binding site" evidence="5">
    <location>
        <position position="194"/>
    </location>
    <ligand>
        <name>S-adenosyl-L-methionine</name>
        <dbReference type="ChEBI" id="CHEBI:59789"/>
    </ligand>
</feature>
<evidence type="ECO:0000259" key="6">
    <source>
        <dbReference type="Pfam" id="PF05175"/>
    </source>
</evidence>
<evidence type="ECO:0000259" key="7">
    <source>
        <dbReference type="Pfam" id="PF17827"/>
    </source>
</evidence>
<keyword evidence="1 5" id="KW-0489">Methyltransferase</keyword>
<sequence>MKDAMTPAPTNLRQMLHEATQQLRAANIEAPLREARLLAAHAARTDLAGLLRIDTLDDAAQARFAHVLSRRLHYEPMAYITGQVGFWSLDLAVSPATLIPRADTETLVEAVLDHLPDRNALLRVLDIGTGTGCLLLAILAEYPHAHGIGTDLNPQAAALARLNATRTGLATRGTMLCCNWADGVKGPFDLVLSNPPYIPHGDLATLMPDVVAHEPARALDGGPDGLIAYRALARILPHLLAPGGLGVLELGIGQDRSVSALMRAAGLCVVEIRPDLGGIGRALVVKK</sequence>
<organism evidence="8 9">
    <name type="scientific">Komagataeibacter xylinus</name>
    <name type="common">Gluconacetobacter xylinus</name>
    <dbReference type="NCBI Taxonomy" id="28448"/>
    <lineage>
        <taxon>Bacteria</taxon>
        <taxon>Pseudomonadati</taxon>
        <taxon>Pseudomonadota</taxon>
        <taxon>Alphaproteobacteria</taxon>
        <taxon>Acetobacterales</taxon>
        <taxon>Acetobacteraceae</taxon>
        <taxon>Komagataeibacter</taxon>
    </lineage>
</organism>
<dbReference type="Proteomes" id="UP000248257">
    <property type="component" value="Unassembled WGS sequence"/>
</dbReference>
<name>A0A318PLY2_KOMXY</name>
<accession>A0A318PLY2</accession>
<dbReference type="GO" id="GO:0102559">
    <property type="term" value="F:peptide chain release factor N(5)-glutamine methyltransferase activity"/>
    <property type="evidence" value="ECO:0007669"/>
    <property type="project" value="UniProtKB-EC"/>
</dbReference>
<feature type="binding site" evidence="5">
    <location>
        <begin position="194"/>
        <end position="197"/>
    </location>
    <ligand>
        <name>substrate</name>
    </ligand>
</feature>
<dbReference type="PROSITE" id="PS00092">
    <property type="entry name" value="N6_MTASE"/>
    <property type="match status" value="1"/>
</dbReference>
<keyword evidence="3 5" id="KW-0949">S-adenosyl-L-methionine</keyword>
<feature type="binding site" evidence="5">
    <location>
        <position position="180"/>
    </location>
    <ligand>
        <name>S-adenosyl-L-methionine</name>
        <dbReference type="ChEBI" id="CHEBI:59789"/>
    </ligand>
</feature>
<dbReference type="InterPro" id="IPR029063">
    <property type="entry name" value="SAM-dependent_MTases_sf"/>
</dbReference>
<evidence type="ECO:0000256" key="4">
    <source>
        <dbReference type="ARBA" id="ARBA00048391"/>
    </source>
</evidence>
<dbReference type="SUPFAM" id="SSF53335">
    <property type="entry name" value="S-adenosyl-L-methionine-dependent methyltransferases"/>
    <property type="match status" value="1"/>
</dbReference>
<dbReference type="InterPro" id="IPR004556">
    <property type="entry name" value="HemK-like"/>
</dbReference>
<comment type="function">
    <text evidence="5">Methylates the class 1 translation termination release factors RF1/PrfA and RF2/PrfB on the glutamine residue of the universally conserved GGQ motif.</text>
</comment>
<comment type="catalytic activity">
    <reaction evidence="4 5">
        <text>L-glutaminyl-[peptide chain release factor] + S-adenosyl-L-methionine = N(5)-methyl-L-glutaminyl-[peptide chain release factor] + S-adenosyl-L-homocysteine + H(+)</text>
        <dbReference type="Rhea" id="RHEA:42896"/>
        <dbReference type="Rhea" id="RHEA-COMP:10271"/>
        <dbReference type="Rhea" id="RHEA-COMP:10272"/>
        <dbReference type="ChEBI" id="CHEBI:15378"/>
        <dbReference type="ChEBI" id="CHEBI:30011"/>
        <dbReference type="ChEBI" id="CHEBI:57856"/>
        <dbReference type="ChEBI" id="CHEBI:59789"/>
        <dbReference type="ChEBI" id="CHEBI:61891"/>
        <dbReference type="EC" id="2.1.1.297"/>
    </reaction>
</comment>
<dbReference type="PANTHER" id="PTHR18895:SF74">
    <property type="entry name" value="MTRF1L RELEASE FACTOR GLUTAMINE METHYLTRANSFERASE"/>
    <property type="match status" value="1"/>
</dbReference>
<dbReference type="STRING" id="1220579.GCA_001571345_00416"/>
<feature type="binding site" evidence="5">
    <location>
        <begin position="128"/>
        <end position="132"/>
    </location>
    <ligand>
        <name>S-adenosyl-L-methionine</name>
        <dbReference type="ChEBI" id="CHEBI:59789"/>
    </ligand>
</feature>
<dbReference type="InterPro" id="IPR007848">
    <property type="entry name" value="Small_mtfrase_dom"/>
</dbReference>
<dbReference type="Gene3D" id="1.10.8.10">
    <property type="entry name" value="DNA helicase RuvA subunit, C-terminal domain"/>
    <property type="match status" value="1"/>
</dbReference>
<keyword evidence="2 5" id="KW-0808">Transferase</keyword>
<evidence type="ECO:0000313" key="8">
    <source>
        <dbReference type="EMBL" id="PYD58107.1"/>
    </source>
</evidence>
<evidence type="ECO:0000256" key="1">
    <source>
        <dbReference type="ARBA" id="ARBA00022603"/>
    </source>
</evidence>
<dbReference type="OrthoDB" id="9800643at2"/>
<dbReference type="CDD" id="cd02440">
    <property type="entry name" value="AdoMet_MTases"/>
    <property type="match status" value="1"/>
</dbReference>
<dbReference type="EMBL" id="NKUC01000004">
    <property type="protein sequence ID" value="PYD58107.1"/>
    <property type="molecule type" value="Genomic_DNA"/>
</dbReference>